<evidence type="ECO:0000259" key="3">
    <source>
        <dbReference type="PROSITE" id="PS51762"/>
    </source>
</evidence>
<dbReference type="AlphaFoldDB" id="A0A175RCX6"/>
<dbReference type="Proteomes" id="UP000078272">
    <property type="component" value="Unassembled WGS sequence"/>
</dbReference>
<dbReference type="PANTHER" id="PTHR10963:SF55">
    <property type="entry name" value="GLYCOSIDE HYDROLASE FAMILY 16 PROTEIN"/>
    <property type="match status" value="1"/>
</dbReference>
<proteinExistence type="inferred from homology"/>
<dbReference type="InterPro" id="IPR013320">
    <property type="entry name" value="ConA-like_dom_sf"/>
</dbReference>
<name>A0A175RCX6_9HYPH</name>
<dbReference type="GO" id="GO:0004553">
    <property type="term" value="F:hydrolase activity, hydrolyzing O-glycosyl compounds"/>
    <property type="evidence" value="ECO:0007669"/>
    <property type="project" value="InterPro"/>
</dbReference>
<dbReference type="PROSITE" id="PS51762">
    <property type="entry name" value="GH16_2"/>
    <property type="match status" value="1"/>
</dbReference>
<dbReference type="InterPro" id="IPR050546">
    <property type="entry name" value="Glycosyl_Hydrlase_16"/>
</dbReference>
<dbReference type="InterPro" id="IPR000757">
    <property type="entry name" value="Beta-glucanase-like"/>
</dbReference>
<feature type="chain" id="PRO_5008041794" evidence="2">
    <location>
        <begin position="31"/>
        <end position="272"/>
    </location>
</feature>
<evidence type="ECO:0000313" key="5">
    <source>
        <dbReference type="Proteomes" id="UP000078272"/>
    </source>
</evidence>
<dbReference type="PANTHER" id="PTHR10963">
    <property type="entry name" value="GLYCOSYL HYDROLASE-RELATED"/>
    <property type="match status" value="1"/>
</dbReference>
<dbReference type="EMBL" id="LDPZ01000006">
    <property type="protein sequence ID" value="KTQ97785.1"/>
    <property type="molecule type" value="Genomic_DNA"/>
</dbReference>
<protein>
    <submittedName>
        <fullName evidence="4">1,3-1,4-beta-glycanase</fullName>
    </submittedName>
</protein>
<evidence type="ECO:0000256" key="1">
    <source>
        <dbReference type="ARBA" id="ARBA00006865"/>
    </source>
</evidence>
<comment type="similarity">
    <text evidence="1">Belongs to the glycosyl hydrolase 16 family.</text>
</comment>
<dbReference type="OrthoDB" id="9809583at2"/>
<accession>A0A175RCX6</accession>
<evidence type="ECO:0000313" key="4">
    <source>
        <dbReference type="EMBL" id="KTQ97785.1"/>
    </source>
</evidence>
<dbReference type="CDD" id="cd08023">
    <property type="entry name" value="GH16_laminarinase_like"/>
    <property type="match status" value="1"/>
</dbReference>
<dbReference type="Pfam" id="PF00722">
    <property type="entry name" value="Glyco_hydro_16"/>
    <property type="match status" value="1"/>
</dbReference>
<comment type="caution">
    <text evidence="4">The sequence shown here is derived from an EMBL/GenBank/DDBJ whole genome shotgun (WGS) entry which is preliminary data.</text>
</comment>
<evidence type="ECO:0000256" key="2">
    <source>
        <dbReference type="SAM" id="SignalP"/>
    </source>
</evidence>
<dbReference type="RefSeq" id="WP_058633854.1">
    <property type="nucleotide sequence ID" value="NZ_LDPZ01000006.1"/>
</dbReference>
<reference evidence="4 5" key="1">
    <citation type="journal article" date="2016" name="Front. Microbiol.">
        <title>Genomic Resource of Rice Seed Associated Bacteria.</title>
        <authorList>
            <person name="Midha S."/>
            <person name="Bansal K."/>
            <person name="Sharma S."/>
            <person name="Kumar N."/>
            <person name="Patil P.P."/>
            <person name="Chaudhry V."/>
            <person name="Patil P.B."/>
        </authorList>
    </citation>
    <scope>NUCLEOTIDE SEQUENCE [LARGE SCALE GENOMIC DNA]</scope>
    <source>
        <strain evidence="4 5">NS226</strain>
    </source>
</reference>
<dbReference type="Gene3D" id="2.60.120.200">
    <property type="match status" value="1"/>
</dbReference>
<gene>
    <name evidence="4" type="ORF">NS226_03860</name>
</gene>
<sequence>MRPHRLQRLATRFLLVVGTLAAVLGTPARAEEQKLDLSQYDITFADEFDTIDVSAWGPTTRWIAHTPWHGDFGDAQFVDPRPGFPFTTENGILTITAARNANGKWESGLLSGHDLKGHGFAQTYGYFEMRAKLPAGEGVWPAFWLMGTERSKYAVEVDVMEFYGHEPTKFQSYYHLWQMDGKSPEKHIGHMQQAGIDLTKDFHTFGVMIEKDKTTYYLDGVAYWSFDTPPEFAQPLFPLVNLALGSGFSIENTPDPSRLLVDYVRIYAKKPN</sequence>
<dbReference type="STRING" id="401562.NS365_05680"/>
<dbReference type="GO" id="GO:0005975">
    <property type="term" value="P:carbohydrate metabolic process"/>
    <property type="evidence" value="ECO:0007669"/>
    <property type="project" value="InterPro"/>
</dbReference>
<keyword evidence="2" id="KW-0732">Signal</keyword>
<dbReference type="PATRIC" id="fig|401562.3.peg.4296"/>
<feature type="domain" description="GH16" evidence="3">
    <location>
        <begin position="35"/>
        <end position="272"/>
    </location>
</feature>
<dbReference type="SUPFAM" id="SSF49899">
    <property type="entry name" value="Concanavalin A-like lectins/glucanases"/>
    <property type="match status" value="1"/>
</dbReference>
<feature type="signal peptide" evidence="2">
    <location>
        <begin position="1"/>
        <end position="30"/>
    </location>
</feature>
<organism evidence="4 5">
    <name type="scientific">Aureimonas ureilytica</name>
    <dbReference type="NCBI Taxonomy" id="401562"/>
    <lineage>
        <taxon>Bacteria</taxon>
        <taxon>Pseudomonadati</taxon>
        <taxon>Pseudomonadota</taxon>
        <taxon>Alphaproteobacteria</taxon>
        <taxon>Hyphomicrobiales</taxon>
        <taxon>Aurantimonadaceae</taxon>
        <taxon>Aureimonas</taxon>
    </lineage>
</organism>